<proteinExistence type="predicted"/>
<dbReference type="STRING" id="431595.K3W7L1"/>
<dbReference type="EMBL" id="GL376620">
    <property type="status" value="NOT_ANNOTATED_CDS"/>
    <property type="molecule type" value="Genomic_DNA"/>
</dbReference>
<dbReference type="InterPro" id="IPR045139">
    <property type="entry name" value="Aladin"/>
</dbReference>
<reference evidence="4" key="2">
    <citation type="submission" date="2010-04" db="EMBL/GenBank/DDBJ databases">
        <authorList>
            <person name="Buell R."/>
            <person name="Hamilton J."/>
            <person name="Hostetler J."/>
        </authorList>
    </citation>
    <scope>NUCLEOTIDE SEQUENCE [LARGE SCALE GENOMIC DNA]</scope>
    <source>
        <strain evidence="4">DAOM:BR144</strain>
    </source>
</reference>
<feature type="domain" description="Aladin seven-bladed propeller" evidence="2">
    <location>
        <begin position="174"/>
        <end position="506"/>
    </location>
</feature>
<dbReference type="Pfam" id="PF25460">
    <property type="entry name" value="Beta-prop_Aladin"/>
    <property type="match status" value="1"/>
</dbReference>
<evidence type="ECO:0000313" key="3">
    <source>
        <dbReference type="EnsemblProtists" id="PYU1_T000952"/>
    </source>
</evidence>
<dbReference type="InParanoid" id="K3W7L1"/>
<dbReference type="SMART" id="SM00320">
    <property type="entry name" value="WD40"/>
    <property type="match status" value="4"/>
</dbReference>
<dbReference type="Gene3D" id="2.130.10.10">
    <property type="entry name" value="YVTN repeat-like/Quinoprotein amine dehydrogenase"/>
    <property type="match status" value="1"/>
</dbReference>
<dbReference type="HOGENOM" id="CLU_027691_3_0_1"/>
<dbReference type="InterPro" id="IPR057403">
    <property type="entry name" value="Beta-prop_Aladin"/>
</dbReference>
<dbReference type="AlphaFoldDB" id="K3W7L1"/>
<dbReference type="PANTHER" id="PTHR14494:SF0">
    <property type="entry name" value="ALADIN"/>
    <property type="match status" value="1"/>
</dbReference>
<evidence type="ECO:0000259" key="2">
    <source>
        <dbReference type="Pfam" id="PF25460"/>
    </source>
</evidence>
<evidence type="ECO:0000313" key="4">
    <source>
        <dbReference type="Proteomes" id="UP000019132"/>
    </source>
</evidence>
<reference evidence="4" key="1">
    <citation type="journal article" date="2010" name="Genome Biol.">
        <title>Genome sequence of the necrotrophic plant pathogen Pythium ultimum reveals original pathogenicity mechanisms and effector repertoire.</title>
        <authorList>
            <person name="Levesque C.A."/>
            <person name="Brouwer H."/>
            <person name="Cano L."/>
            <person name="Hamilton J.P."/>
            <person name="Holt C."/>
            <person name="Huitema E."/>
            <person name="Raffaele S."/>
            <person name="Robideau G.P."/>
            <person name="Thines M."/>
            <person name="Win J."/>
            <person name="Zerillo M.M."/>
            <person name="Beakes G.W."/>
            <person name="Boore J.L."/>
            <person name="Busam D."/>
            <person name="Dumas B."/>
            <person name="Ferriera S."/>
            <person name="Fuerstenberg S.I."/>
            <person name="Gachon C.M."/>
            <person name="Gaulin E."/>
            <person name="Govers F."/>
            <person name="Grenville-Briggs L."/>
            <person name="Horner N."/>
            <person name="Hostetler J."/>
            <person name="Jiang R.H."/>
            <person name="Johnson J."/>
            <person name="Krajaejun T."/>
            <person name="Lin H."/>
            <person name="Meijer H.J."/>
            <person name="Moore B."/>
            <person name="Morris P."/>
            <person name="Phuntmart V."/>
            <person name="Puiu D."/>
            <person name="Shetty J."/>
            <person name="Stajich J.E."/>
            <person name="Tripathy S."/>
            <person name="Wawra S."/>
            <person name="van West P."/>
            <person name="Whitty B.R."/>
            <person name="Coutinho P.M."/>
            <person name="Henrissat B."/>
            <person name="Martin F."/>
            <person name="Thomas P.D."/>
            <person name="Tyler B.M."/>
            <person name="De Vries R.P."/>
            <person name="Kamoun S."/>
            <person name="Yandell M."/>
            <person name="Tisserat N."/>
            <person name="Buell C.R."/>
        </authorList>
    </citation>
    <scope>NUCLEOTIDE SEQUENCE</scope>
    <source>
        <strain evidence="4">DAOM:BR144</strain>
    </source>
</reference>
<dbReference type="GO" id="GO:0005643">
    <property type="term" value="C:nuclear pore"/>
    <property type="evidence" value="ECO:0007669"/>
    <property type="project" value="TreeGrafter"/>
</dbReference>
<protein>
    <recommendedName>
        <fullName evidence="2">Aladin seven-bladed propeller domain-containing protein</fullName>
    </recommendedName>
</protein>
<name>K3W7L1_GLOUD</name>
<dbReference type="SUPFAM" id="SSF82171">
    <property type="entry name" value="DPP6 N-terminal domain-like"/>
    <property type="match status" value="1"/>
</dbReference>
<dbReference type="Proteomes" id="UP000019132">
    <property type="component" value="Unassembled WGS sequence"/>
</dbReference>
<accession>K3W7L1</accession>
<reference evidence="3" key="3">
    <citation type="submission" date="2015-02" db="UniProtKB">
        <authorList>
            <consortium name="EnsemblProtists"/>
        </authorList>
    </citation>
    <scope>IDENTIFICATION</scope>
    <source>
        <strain evidence="3">DAOM BR144</strain>
    </source>
</reference>
<sequence length="513" mass="56223">MTWAVPNADAVTLGEMDGELLSVSPRDEAHIGDEFIRRGGTVFPPARVVCTKTRRPFGQEESLTQELDDELDRRPESGAMKLAKHAAGVLHMLLFDDEQKVIRSVVQGAKSAVKSVLSATRGGNPESDDEGNGDEADDVKKTADRLNAIVEDAELDYVHVPRPNAAFPQHKATEESIAAMSWHPTLSLLAVAQQDGVVTFYDVATASWDSRVLEHAAQANITSIEWANYSGGVVAVACRAGILLWKLHCKNKKEDPTLLDIITHPSSKSFHQVTWNADGSMLAAFAKNTNAIYIVDAVFNRKTELLCPYKVASVNWSPTGEYLFVATERGVSLVWETLTWKSEIWDLATRSCGWSRDGRCLLVAARNKNLLYPYAFPGTPPTIDAQISSPPVDFAEKQVFSFDQSLSELVGGKIENIVWDPTGTRVAVTYRSSSPTSIDGNDFTGCLVAIFSVAWEPFLIFTRSGLLRGPPNAGLPRTLGFASSFEQGALLSVGWSRGLITFHPFYFQDRVAQ</sequence>
<keyword evidence="4" id="KW-1185">Reference proteome</keyword>
<evidence type="ECO:0000256" key="1">
    <source>
        <dbReference type="SAM" id="MobiDB-lite"/>
    </source>
</evidence>
<organism evidence="3 4">
    <name type="scientific">Globisporangium ultimum (strain ATCC 200006 / CBS 805.95 / DAOM BR144)</name>
    <name type="common">Pythium ultimum</name>
    <dbReference type="NCBI Taxonomy" id="431595"/>
    <lineage>
        <taxon>Eukaryota</taxon>
        <taxon>Sar</taxon>
        <taxon>Stramenopiles</taxon>
        <taxon>Oomycota</taxon>
        <taxon>Peronosporomycetes</taxon>
        <taxon>Pythiales</taxon>
        <taxon>Pythiaceae</taxon>
        <taxon>Globisporangium</taxon>
    </lineage>
</organism>
<dbReference type="InterPro" id="IPR015943">
    <property type="entry name" value="WD40/YVTN_repeat-like_dom_sf"/>
</dbReference>
<dbReference type="eggNOG" id="KOG2139">
    <property type="taxonomic scope" value="Eukaryota"/>
</dbReference>
<dbReference type="OMA" id="WRPLCAF"/>
<dbReference type="InterPro" id="IPR001680">
    <property type="entry name" value="WD40_rpt"/>
</dbReference>
<feature type="region of interest" description="Disordered" evidence="1">
    <location>
        <begin position="116"/>
        <end position="138"/>
    </location>
</feature>
<dbReference type="GO" id="GO:0006913">
    <property type="term" value="P:nucleocytoplasmic transport"/>
    <property type="evidence" value="ECO:0007669"/>
    <property type="project" value="TreeGrafter"/>
</dbReference>
<dbReference type="VEuPathDB" id="FungiDB:PYU1_G000952"/>
<dbReference type="PANTHER" id="PTHR14494">
    <property type="entry name" value="ALADIN/ADRACALIN/AAAS"/>
    <property type="match status" value="1"/>
</dbReference>
<dbReference type="EnsemblProtists" id="PYU1_T000952">
    <property type="protein sequence ID" value="PYU1_T000952"/>
    <property type="gene ID" value="PYU1_G000952"/>
</dbReference>
<feature type="compositionally biased region" description="Acidic residues" evidence="1">
    <location>
        <begin position="126"/>
        <end position="137"/>
    </location>
</feature>